<keyword evidence="2" id="KW-0812">Transmembrane</keyword>
<sequence>MPAPLASLEITGKKPTSEESGSRRLLRLDSRIRNQFDLITSRTGWLLTSHAFLFTAVAATLNGMVGTASASQMTMRAAILLLLPVIGAVSSFLVQRSVTAAYAIVEDVKKARDALLDYMCQMYGYECTNSRMFANAHFTWGDLPPKVFPVMMLIVWSFLFILACTIVFNDFRIILRM</sequence>
<evidence type="ECO:0000256" key="1">
    <source>
        <dbReference type="SAM" id="MobiDB-lite"/>
    </source>
</evidence>
<evidence type="ECO:0000313" key="4">
    <source>
        <dbReference type="Proteomes" id="UP000431684"/>
    </source>
</evidence>
<reference evidence="3 4" key="1">
    <citation type="submission" date="2019-11" db="EMBL/GenBank/DDBJ databases">
        <title>Draft Genome Sequences of Six Type Strains of the Genus Massilia.</title>
        <authorList>
            <person name="Miess H."/>
            <person name="Frediansyah A."/>
            <person name="Goeker M."/>
            <person name="Gross H."/>
        </authorList>
    </citation>
    <scope>NUCLEOTIDE SEQUENCE [LARGE SCALE GENOMIC DNA]</scope>
    <source>
        <strain evidence="3 4">DSM 17513</strain>
    </source>
</reference>
<dbReference type="AlphaFoldDB" id="A0A6I3XDZ5"/>
<feature type="compositionally biased region" description="Basic and acidic residues" evidence="1">
    <location>
        <begin position="11"/>
        <end position="22"/>
    </location>
</feature>
<keyword evidence="2" id="KW-1133">Transmembrane helix</keyword>
<proteinExistence type="predicted"/>
<accession>A0A6I3XDZ5</accession>
<keyword evidence="4" id="KW-1185">Reference proteome</keyword>
<feature type="transmembrane region" description="Helical" evidence="2">
    <location>
        <begin position="77"/>
        <end position="94"/>
    </location>
</feature>
<organism evidence="3 4">
    <name type="scientific">Pseudoduganella dura</name>
    <dbReference type="NCBI Taxonomy" id="321982"/>
    <lineage>
        <taxon>Bacteria</taxon>
        <taxon>Pseudomonadati</taxon>
        <taxon>Pseudomonadota</taxon>
        <taxon>Betaproteobacteria</taxon>
        <taxon>Burkholderiales</taxon>
        <taxon>Oxalobacteraceae</taxon>
        <taxon>Telluria group</taxon>
        <taxon>Pseudoduganella</taxon>
    </lineage>
</organism>
<dbReference type="RefSeq" id="WP_155710887.1">
    <property type="nucleotide sequence ID" value="NZ_BMWU01000063.1"/>
</dbReference>
<dbReference type="Proteomes" id="UP000431684">
    <property type="component" value="Unassembled WGS sequence"/>
</dbReference>
<evidence type="ECO:0000313" key="3">
    <source>
        <dbReference type="EMBL" id="MUI15164.1"/>
    </source>
</evidence>
<protein>
    <submittedName>
        <fullName evidence="3">Uncharacterized protein</fullName>
    </submittedName>
</protein>
<feature type="transmembrane region" description="Helical" evidence="2">
    <location>
        <begin position="45"/>
        <end position="65"/>
    </location>
</feature>
<name>A0A6I3XDZ5_9BURK</name>
<dbReference type="EMBL" id="WNWM01000002">
    <property type="protein sequence ID" value="MUI15164.1"/>
    <property type="molecule type" value="Genomic_DNA"/>
</dbReference>
<keyword evidence="2" id="KW-0472">Membrane</keyword>
<feature type="transmembrane region" description="Helical" evidence="2">
    <location>
        <begin position="147"/>
        <end position="168"/>
    </location>
</feature>
<evidence type="ECO:0000256" key="2">
    <source>
        <dbReference type="SAM" id="Phobius"/>
    </source>
</evidence>
<gene>
    <name evidence="3" type="ORF">GJV26_22240</name>
</gene>
<comment type="caution">
    <text evidence="3">The sequence shown here is derived from an EMBL/GenBank/DDBJ whole genome shotgun (WGS) entry which is preliminary data.</text>
</comment>
<feature type="region of interest" description="Disordered" evidence="1">
    <location>
        <begin position="1"/>
        <end position="22"/>
    </location>
</feature>